<evidence type="ECO:0000313" key="3">
    <source>
        <dbReference type="EMBL" id="GCE61196.1"/>
    </source>
</evidence>
<feature type="domain" description="Ice-binding protein C-terminal" evidence="2">
    <location>
        <begin position="155"/>
        <end position="174"/>
    </location>
</feature>
<dbReference type="Pfam" id="PF07589">
    <property type="entry name" value="PEP-CTERM"/>
    <property type="match status" value="1"/>
</dbReference>
<gene>
    <name evidence="3" type="ORF">MiAbB_03128</name>
</gene>
<dbReference type="AlphaFoldDB" id="A0A402DG68"/>
<comment type="caution">
    <text evidence="3">The sequence shown here is derived from an EMBL/GenBank/DDBJ whole genome shotgun (WGS) entry which is preliminary data.</text>
</comment>
<keyword evidence="1" id="KW-0732">Signal</keyword>
<sequence>MNFLTFRQLLSATALATTAGIFASMTDVKAATISIQPLTPVPSGPVIPLGNQVKPIKSTDPFILPPNTPTDLTRDPSFHWTDLIISDIPQDFIVQWNLPGFNGRVTVNGSSSNADSGSLSGTAGQTVTLVGNFPNPTTATNFLSAGVTVTPSGKPIPEPSSILSILGLGTLGAASTLKRQLKSSKSSEKETTKVS</sequence>
<dbReference type="InterPro" id="IPR013424">
    <property type="entry name" value="Ice-binding_C"/>
</dbReference>
<evidence type="ECO:0000313" key="4">
    <source>
        <dbReference type="Proteomes" id="UP000289660"/>
    </source>
</evidence>
<evidence type="ECO:0000256" key="1">
    <source>
        <dbReference type="SAM" id="SignalP"/>
    </source>
</evidence>
<evidence type="ECO:0000259" key="2">
    <source>
        <dbReference type="Pfam" id="PF07589"/>
    </source>
</evidence>
<dbReference type="Proteomes" id="UP000289660">
    <property type="component" value="Unassembled WGS sequence"/>
</dbReference>
<feature type="chain" id="PRO_5019335142" description="Ice-binding protein C-terminal domain-containing protein" evidence="1">
    <location>
        <begin position="31"/>
        <end position="195"/>
    </location>
</feature>
<feature type="signal peptide" evidence="1">
    <location>
        <begin position="1"/>
        <end position="30"/>
    </location>
</feature>
<reference evidence="4" key="1">
    <citation type="submission" date="2018-12" db="EMBL/GenBank/DDBJ databases">
        <title>Genome sequence of Microcystis aeruginosa NIES-4285.</title>
        <authorList>
            <person name="Tanabe Y."/>
        </authorList>
    </citation>
    <scope>NUCLEOTIDE SEQUENCE [LARGE SCALE GENOMIC DNA]</scope>
    <source>
        <strain evidence="4">NIES-4285</strain>
    </source>
</reference>
<protein>
    <recommendedName>
        <fullName evidence="2">Ice-binding protein C-terminal domain-containing protein</fullName>
    </recommendedName>
</protein>
<dbReference type="RefSeq" id="WP_052588081.1">
    <property type="nucleotide sequence ID" value="NZ_BIFY01000061.1"/>
</dbReference>
<dbReference type="NCBIfam" id="TIGR02595">
    <property type="entry name" value="PEP_CTERM"/>
    <property type="match status" value="1"/>
</dbReference>
<accession>A0A402DG68</accession>
<organism evidence="3 4">
    <name type="scientific">Microcystis aeruginosa NIES-4285</name>
    <dbReference type="NCBI Taxonomy" id="2497681"/>
    <lineage>
        <taxon>Bacteria</taxon>
        <taxon>Bacillati</taxon>
        <taxon>Cyanobacteriota</taxon>
        <taxon>Cyanophyceae</taxon>
        <taxon>Oscillatoriophycideae</taxon>
        <taxon>Chroococcales</taxon>
        <taxon>Microcystaceae</taxon>
        <taxon>Microcystis</taxon>
    </lineage>
</organism>
<proteinExistence type="predicted"/>
<name>A0A402DG68_MICAE</name>
<dbReference type="EMBL" id="BIFY01000061">
    <property type="protein sequence ID" value="GCE61196.1"/>
    <property type="molecule type" value="Genomic_DNA"/>
</dbReference>